<dbReference type="InterPro" id="IPR001647">
    <property type="entry name" value="HTH_TetR"/>
</dbReference>
<name>A0ABZ1I5N9_9PSEU</name>
<feature type="DNA-binding region" description="H-T-H motif" evidence="4">
    <location>
        <begin position="31"/>
        <end position="50"/>
    </location>
</feature>
<keyword evidence="3" id="KW-0804">Transcription</keyword>
<dbReference type="SUPFAM" id="SSF48498">
    <property type="entry name" value="Tetracyclin repressor-like, C-terminal domain"/>
    <property type="match status" value="1"/>
</dbReference>
<dbReference type="Proteomes" id="UP001330812">
    <property type="component" value="Chromosome"/>
</dbReference>
<evidence type="ECO:0000256" key="2">
    <source>
        <dbReference type="ARBA" id="ARBA00023125"/>
    </source>
</evidence>
<dbReference type="PROSITE" id="PS50977">
    <property type="entry name" value="HTH_TETR_2"/>
    <property type="match status" value="1"/>
</dbReference>
<sequence>MTERRLDARRNHERVLSAAEEAFAEHGLAATVPGIAERAGVGKATVYRNYPAKEDLVSAIADRWFAELEKQLPGSTQDPVRALHEAVVGLFAALARNRLLADLLAEGSASSSARLLDLLGKRVAAARDAGQLRTDASVTDVRVLLCGAVLQLIRLDVRDEAAWRRYGELVLNALRA</sequence>
<gene>
    <name evidence="6" type="ORF">VSH64_39230</name>
</gene>
<reference evidence="6 7" key="1">
    <citation type="journal article" date="2015" name="Int. J. Syst. Evol. Microbiol.">
        <title>Amycolatopsis rhabdoformis sp. nov., an actinomycete isolated from a tropical forest soil.</title>
        <authorList>
            <person name="Souza W.R."/>
            <person name="Silva R.E."/>
            <person name="Goodfellow M."/>
            <person name="Busarakam K."/>
            <person name="Figueiro F.S."/>
            <person name="Ferreira D."/>
            <person name="Rodrigues-Filho E."/>
            <person name="Moraes L.A.B."/>
            <person name="Zucchi T.D."/>
        </authorList>
    </citation>
    <scope>NUCLEOTIDE SEQUENCE [LARGE SCALE GENOMIC DNA]</scope>
    <source>
        <strain evidence="6 7">NCIMB 14900</strain>
    </source>
</reference>
<evidence type="ECO:0000313" key="7">
    <source>
        <dbReference type="Proteomes" id="UP001330812"/>
    </source>
</evidence>
<dbReference type="InterPro" id="IPR036271">
    <property type="entry name" value="Tet_transcr_reg_TetR-rel_C_sf"/>
</dbReference>
<evidence type="ECO:0000256" key="3">
    <source>
        <dbReference type="ARBA" id="ARBA00023163"/>
    </source>
</evidence>
<evidence type="ECO:0000256" key="1">
    <source>
        <dbReference type="ARBA" id="ARBA00023015"/>
    </source>
</evidence>
<protein>
    <submittedName>
        <fullName evidence="6">Helix-turn-helix domain-containing protein</fullName>
    </submittedName>
</protein>
<dbReference type="InterPro" id="IPR050109">
    <property type="entry name" value="HTH-type_TetR-like_transc_reg"/>
</dbReference>
<dbReference type="Gene3D" id="1.10.357.10">
    <property type="entry name" value="Tetracycline Repressor, domain 2"/>
    <property type="match status" value="1"/>
</dbReference>
<dbReference type="SUPFAM" id="SSF46689">
    <property type="entry name" value="Homeodomain-like"/>
    <property type="match status" value="1"/>
</dbReference>
<evidence type="ECO:0000259" key="5">
    <source>
        <dbReference type="PROSITE" id="PS50977"/>
    </source>
</evidence>
<proteinExistence type="predicted"/>
<evidence type="ECO:0000256" key="4">
    <source>
        <dbReference type="PROSITE-ProRule" id="PRU00335"/>
    </source>
</evidence>
<keyword evidence="7" id="KW-1185">Reference proteome</keyword>
<dbReference type="InterPro" id="IPR009057">
    <property type="entry name" value="Homeodomain-like_sf"/>
</dbReference>
<dbReference type="EMBL" id="CP142149">
    <property type="protein sequence ID" value="WSE28808.1"/>
    <property type="molecule type" value="Genomic_DNA"/>
</dbReference>
<dbReference type="RefSeq" id="WP_326567804.1">
    <property type="nucleotide sequence ID" value="NZ_CP142149.1"/>
</dbReference>
<keyword evidence="2 4" id="KW-0238">DNA-binding</keyword>
<accession>A0ABZ1I5N9</accession>
<dbReference type="PRINTS" id="PR00455">
    <property type="entry name" value="HTHTETR"/>
</dbReference>
<keyword evidence="1" id="KW-0805">Transcription regulation</keyword>
<dbReference type="Pfam" id="PF00440">
    <property type="entry name" value="TetR_N"/>
    <property type="match status" value="1"/>
</dbReference>
<dbReference type="PANTHER" id="PTHR30055">
    <property type="entry name" value="HTH-TYPE TRANSCRIPTIONAL REGULATOR RUTR"/>
    <property type="match status" value="1"/>
</dbReference>
<feature type="domain" description="HTH tetR-type" evidence="5">
    <location>
        <begin position="9"/>
        <end position="68"/>
    </location>
</feature>
<evidence type="ECO:0000313" key="6">
    <source>
        <dbReference type="EMBL" id="WSE28808.1"/>
    </source>
</evidence>
<organism evidence="6 7">
    <name type="scientific">Amycolatopsis rhabdoformis</name>
    <dbReference type="NCBI Taxonomy" id="1448059"/>
    <lineage>
        <taxon>Bacteria</taxon>
        <taxon>Bacillati</taxon>
        <taxon>Actinomycetota</taxon>
        <taxon>Actinomycetes</taxon>
        <taxon>Pseudonocardiales</taxon>
        <taxon>Pseudonocardiaceae</taxon>
        <taxon>Amycolatopsis</taxon>
    </lineage>
</organism>
<dbReference type="PANTHER" id="PTHR30055:SF234">
    <property type="entry name" value="HTH-TYPE TRANSCRIPTIONAL REGULATOR BETI"/>
    <property type="match status" value="1"/>
</dbReference>